<protein>
    <recommendedName>
        <fullName evidence="3">exoribonuclease II</fullName>
        <ecNumber evidence="3">3.1.13.1</ecNumber>
    </recommendedName>
</protein>
<evidence type="ECO:0000256" key="4">
    <source>
        <dbReference type="ARBA" id="ARBA00022490"/>
    </source>
</evidence>
<evidence type="ECO:0000256" key="7">
    <source>
        <dbReference type="ARBA" id="ARBA00022839"/>
    </source>
</evidence>
<evidence type="ECO:0000256" key="1">
    <source>
        <dbReference type="ARBA" id="ARBA00001849"/>
    </source>
</evidence>
<dbReference type="PROSITE" id="PS50126">
    <property type="entry name" value="S1"/>
    <property type="match status" value="1"/>
</dbReference>
<comment type="caution">
    <text evidence="11">The sequence shown here is derived from an EMBL/GenBank/DDBJ whole genome shotgun (WGS) entry which is preliminary data.</text>
</comment>
<dbReference type="InterPro" id="IPR004476">
    <property type="entry name" value="RNase_II/RNase_R"/>
</dbReference>
<gene>
    <name evidence="11" type="primary">rnr_3</name>
    <name evidence="11" type="ORF">SDC9_07839</name>
</gene>
<keyword evidence="7" id="KW-0269">Exonuclease</keyword>
<evidence type="ECO:0000256" key="3">
    <source>
        <dbReference type="ARBA" id="ARBA00012163"/>
    </source>
</evidence>
<dbReference type="PROSITE" id="PS01175">
    <property type="entry name" value="RIBONUCLEASE_II"/>
    <property type="match status" value="1"/>
</dbReference>
<dbReference type="InterPro" id="IPR012340">
    <property type="entry name" value="NA-bd_OB-fold"/>
</dbReference>
<keyword evidence="8" id="KW-0694">RNA-binding</keyword>
<name>A0A644T5V2_9ZZZZ</name>
<evidence type="ECO:0000313" key="11">
    <source>
        <dbReference type="EMBL" id="MPL62230.1"/>
    </source>
</evidence>
<evidence type="ECO:0000256" key="6">
    <source>
        <dbReference type="ARBA" id="ARBA00022801"/>
    </source>
</evidence>
<dbReference type="EC" id="3.1.13.1" evidence="3"/>
<feature type="domain" description="S1 motif" evidence="10">
    <location>
        <begin position="583"/>
        <end position="664"/>
    </location>
</feature>
<keyword evidence="5" id="KW-0540">Nuclease</keyword>
<dbReference type="GO" id="GO:0008859">
    <property type="term" value="F:exoribonuclease II activity"/>
    <property type="evidence" value="ECO:0007669"/>
    <property type="project" value="UniProtKB-EC"/>
</dbReference>
<dbReference type="CDD" id="cd04471">
    <property type="entry name" value="S1_RNase_R"/>
    <property type="match status" value="1"/>
</dbReference>
<sequence>MSMRKLIHGRITLNSKGDGYVRLLEHHEKLDEAFTQDESVFIDHEHLNCAFHGDIVEVEVLGKRKKEKTDEDIFYGKVLEVMERAKYAHAGKLEEENGMYFLVPDDKKTYTDFIILKENAMNAVPGDKVVAEIVKWDDPKRSPFARVVRVLGKPGDNDAEMLAFALERGFASEPSEEVEVEAKALHEKGITEEDKFVNENGVDGRRDFREILTMTIDPADAKDFDDAISLRELANGNYEVGIHIADVSHYLKEDTKMNEEAVFRETSVYLVDRTIPMLPEVLSNDLCSLVEGEERLVMSAVFEMNKNAQVLSEWFGRGIIKSDKRFTYEEALKNIHDESGLYHKELYILNEIAKKLDKEKNDNGALVIDSEEVKFKLDENGVPVDVYVKEMTEANQLIEELMLLANRRVSKFIYDQQVKNNAPILSIYRIHDTPDAEKMHELDLFIRSIGERVKFIDGLIPSLELNKLIKKLKDENREAEKDLLSLHIARSMQKAIYSTQNVGHYGLAFPFYSHFTSPIRRYPDIMLHRILMRVLKKDFPKAEEKPFFDRMCDLASKREKEAQDAERGSIKYKQVEYMGYRLGQIFDGIVSGVSQWGIYVEEAKSKSEGLIRLRDLGEDFYIYNEKKSRIFGENSGVEFRIGDRVKIRVKSTNLDLKQIDYELIRE</sequence>
<dbReference type="InterPro" id="IPR003029">
    <property type="entry name" value="S1_domain"/>
</dbReference>
<dbReference type="GO" id="GO:0003723">
    <property type="term" value="F:RNA binding"/>
    <property type="evidence" value="ECO:0007669"/>
    <property type="project" value="UniProtKB-KW"/>
</dbReference>
<dbReference type="EMBL" id="VSSQ01000017">
    <property type="protein sequence ID" value="MPL62230.1"/>
    <property type="molecule type" value="Genomic_DNA"/>
</dbReference>
<dbReference type="InterPro" id="IPR013223">
    <property type="entry name" value="RNase_B_OB_dom"/>
</dbReference>
<dbReference type="Pfam" id="PF08206">
    <property type="entry name" value="OB_RNB"/>
    <property type="match status" value="1"/>
</dbReference>
<dbReference type="Pfam" id="PF00575">
    <property type="entry name" value="S1"/>
    <property type="match status" value="1"/>
</dbReference>
<proteinExistence type="inferred from homology"/>
<dbReference type="PANTHER" id="PTHR23355">
    <property type="entry name" value="RIBONUCLEASE"/>
    <property type="match status" value="1"/>
</dbReference>
<comment type="subcellular location">
    <subcellularLocation>
        <location evidence="2">Cytoplasm</location>
    </subcellularLocation>
</comment>
<dbReference type="HAMAP" id="MF_01895">
    <property type="entry name" value="RNase_R"/>
    <property type="match status" value="1"/>
</dbReference>
<accession>A0A644T5V2</accession>
<evidence type="ECO:0000256" key="9">
    <source>
        <dbReference type="SAM" id="Coils"/>
    </source>
</evidence>
<dbReference type="SMART" id="SM00955">
    <property type="entry name" value="RNB"/>
    <property type="match status" value="1"/>
</dbReference>
<dbReference type="InterPro" id="IPR040476">
    <property type="entry name" value="CSD2"/>
</dbReference>
<dbReference type="Gene3D" id="2.40.50.140">
    <property type="entry name" value="Nucleic acid-binding proteins"/>
    <property type="match status" value="2"/>
</dbReference>
<evidence type="ECO:0000256" key="8">
    <source>
        <dbReference type="ARBA" id="ARBA00022884"/>
    </source>
</evidence>
<evidence type="ECO:0000259" key="10">
    <source>
        <dbReference type="PROSITE" id="PS50126"/>
    </source>
</evidence>
<reference evidence="11" key="1">
    <citation type="submission" date="2019-08" db="EMBL/GenBank/DDBJ databases">
        <authorList>
            <person name="Kucharzyk K."/>
            <person name="Murdoch R.W."/>
            <person name="Higgins S."/>
            <person name="Loffler F."/>
        </authorList>
    </citation>
    <scope>NUCLEOTIDE SEQUENCE</scope>
</reference>
<dbReference type="GO" id="GO:0006402">
    <property type="term" value="P:mRNA catabolic process"/>
    <property type="evidence" value="ECO:0007669"/>
    <property type="project" value="TreeGrafter"/>
</dbReference>
<dbReference type="GO" id="GO:0005829">
    <property type="term" value="C:cytosol"/>
    <property type="evidence" value="ECO:0007669"/>
    <property type="project" value="TreeGrafter"/>
</dbReference>
<organism evidence="11">
    <name type="scientific">bioreactor metagenome</name>
    <dbReference type="NCBI Taxonomy" id="1076179"/>
    <lineage>
        <taxon>unclassified sequences</taxon>
        <taxon>metagenomes</taxon>
        <taxon>ecological metagenomes</taxon>
    </lineage>
</organism>
<dbReference type="InterPro" id="IPR001900">
    <property type="entry name" value="RNase_II/R"/>
</dbReference>
<comment type="catalytic activity">
    <reaction evidence="1">
        <text>Exonucleolytic cleavage in the 3'- to 5'-direction to yield nucleoside 5'-phosphates.</text>
        <dbReference type="EC" id="3.1.13.1"/>
    </reaction>
</comment>
<dbReference type="Pfam" id="PF17876">
    <property type="entry name" value="CSD2"/>
    <property type="match status" value="1"/>
</dbReference>
<dbReference type="InterPro" id="IPR011805">
    <property type="entry name" value="RNase_R"/>
</dbReference>
<dbReference type="NCBIfam" id="TIGR00358">
    <property type="entry name" value="3_prime_RNase"/>
    <property type="match status" value="1"/>
</dbReference>
<keyword evidence="9" id="KW-0175">Coiled coil</keyword>
<dbReference type="InterPro" id="IPR050180">
    <property type="entry name" value="RNR_Ribonuclease"/>
</dbReference>
<dbReference type="SUPFAM" id="SSF50249">
    <property type="entry name" value="Nucleic acid-binding proteins"/>
    <property type="match status" value="3"/>
</dbReference>
<keyword evidence="6 11" id="KW-0378">Hydrolase</keyword>
<dbReference type="InterPro" id="IPR022966">
    <property type="entry name" value="RNase_II/R_CS"/>
</dbReference>
<evidence type="ECO:0000256" key="5">
    <source>
        <dbReference type="ARBA" id="ARBA00022722"/>
    </source>
</evidence>
<dbReference type="Pfam" id="PF00773">
    <property type="entry name" value="RNB"/>
    <property type="match status" value="1"/>
</dbReference>
<keyword evidence="4" id="KW-0963">Cytoplasm</keyword>
<dbReference type="SMART" id="SM00316">
    <property type="entry name" value="S1"/>
    <property type="match status" value="1"/>
</dbReference>
<evidence type="ECO:0000256" key="2">
    <source>
        <dbReference type="ARBA" id="ARBA00004496"/>
    </source>
</evidence>
<feature type="coiled-coil region" evidence="9">
    <location>
        <begin position="462"/>
        <end position="489"/>
    </location>
</feature>
<dbReference type="AlphaFoldDB" id="A0A644T5V2"/>
<dbReference type="PANTHER" id="PTHR23355:SF9">
    <property type="entry name" value="DIS3-LIKE EXONUCLEASE 2"/>
    <property type="match status" value="1"/>
</dbReference>